<keyword evidence="4" id="KW-1185">Reference proteome</keyword>
<feature type="signal peptide" evidence="1">
    <location>
        <begin position="1"/>
        <end position="19"/>
    </location>
</feature>
<keyword evidence="1" id="KW-0732">Signal</keyword>
<evidence type="ECO:0000259" key="2">
    <source>
        <dbReference type="Pfam" id="PF20091"/>
    </source>
</evidence>
<dbReference type="EMBL" id="QHHQ01000004">
    <property type="protein sequence ID" value="RAI00328.1"/>
    <property type="molecule type" value="Genomic_DNA"/>
</dbReference>
<organism evidence="3 4">
    <name type="scientific">Acuticoccus sediminis</name>
    <dbReference type="NCBI Taxonomy" id="2184697"/>
    <lineage>
        <taxon>Bacteria</taxon>
        <taxon>Pseudomonadati</taxon>
        <taxon>Pseudomonadota</taxon>
        <taxon>Alphaproteobacteria</taxon>
        <taxon>Hyphomicrobiales</taxon>
        <taxon>Amorphaceae</taxon>
        <taxon>Acuticoccus</taxon>
    </lineage>
</organism>
<dbReference type="OrthoDB" id="9779952at2"/>
<comment type="caution">
    <text evidence="3">The sequence shown here is derived from an EMBL/GenBank/DDBJ whole genome shotgun (WGS) entry which is preliminary data.</text>
</comment>
<evidence type="ECO:0000256" key="1">
    <source>
        <dbReference type="SAM" id="SignalP"/>
    </source>
</evidence>
<accession>A0A8B2NQQ6</accession>
<dbReference type="Proteomes" id="UP000249590">
    <property type="component" value="Unassembled WGS sequence"/>
</dbReference>
<evidence type="ECO:0000313" key="3">
    <source>
        <dbReference type="EMBL" id="RAI00328.1"/>
    </source>
</evidence>
<dbReference type="Pfam" id="PF20091">
    <property type="entry name" value="Abhydrolase_10"/>
    <property type="match status" value="1"/>
</dbReference>
<feature type="domain" description="Alpha/beta hydrolase" evidence="2">
    <location>
        <begin position="182"/>
        <end position="625"/>
    </location>
</feature>
<sequence length="634" mass="66597">MAAAAVALASAALPQAASARVVRFDVNSTTPLYDGKTFGDAGAYERIDATATFAVDPKSDRLAGIDGLAEAPVNADGEVEFSTDVVILRPTGTASGTLFYEVPNRGRNLSFLLLNLSGGSSSFSVDDPGDGFLMNQGHTLVWSGWQSDLGDNLLKVHLPELEGVTGLTREEMVFDNADEVSTAKVTYPPVSVDEDVTITMRARTGDARETPEGLSARFVDPATVEVTRPKDADGGAIYEVVYEAKGAMPSGLGFVATSDVISFLRGNEGHDTTSPLEGIEHTVGMGISQSGRFMRDLIYNGFNADESGAKVFDGAMAHIAGSRKTFTNGRFAQAGRYSRQHEDHDFPGDQFPFTYVDMTDPVSGESGSILAACDETGTCPLLMHSDTSTEFWQARASLVSTAPDGTALEMPDNVRLYFLAGAPHFNAWGASSKETASCVFPTNPLSSAPTMRALTTAMMDWVADGTAPPASVYPGLAGDDVLVEPATLTLPDLEGLTLSPPVNGLNVRDHASVPPKEGDAYTVLVPKTDADGIAMGGIREPYVAAPLGSYLGWNLRAEGFAAGELCSTTGSLVPFAAGDASADGRKALKDRYNGPEGYQAAVQRAAEDLAAGGLMLEADIERIVADAPAYPSAQ</sequence>
<feature type="chain" id="PRO_5032576425" description="Alpha/beta hydrolase domain-containing protein" evidence="1">
    <location>
        <begin position="20"/>
        <end position="634"/>
    </location>
</feature>
<proteinExistence type="predicted"/>
<protein>
    <recommendedName>
        <fullName evidence="2">Alpha/beta hydrolase domain-containing protein</fullName>
    </recommendedName>
</protein>
<gene>
    <name evidence="3" type="ORF">DLJ53_20390</name>
</gene>
<evidence type="ECO:0000313" key="4">
    <source>
        <dbReference type="Proteomes" id="UP000249590"/>
    </source>
</evidence>
<dbReference type="InterPro" id="IPR045394">
    <property type="entry name" value="Abhydrolase_dom"/>
</dbReference>
<name>A0A8B2NQQ6_9HYPH</name>
<dbReference type="AlphaFoldDB" id="A0A8B2NQQ6"/>
<reference evidence="3 4" key="1">
    <citation type="submission" date="2018-05" db="EMBL/GenBank/DDBJ databases">
        <title>Acuticoccus sediminis sp. nov., isolated from deep-sea sediment of Indian Ocean.</title>
        <authorList>
            <person name="Liu X."/>
            <person name="Lai Q."/>
            <person name="Du Y."/>
            <person name="Sun F."/>
            <person name="Zhang X."/>
            <person name="Wang S."/>
            <person name="Shao Z."/>
        </authorList>
    </citation>
    <scope>NUCLEOTIDE SEQUENCE [LARGE SCALE GENOMIC DNA]</scope>
    <source>
        <strain evidence="3 4">PTG4-2</strain>
    </source>
</reference>